<dbReference type="SMR" id="A0A3Q7JD34"/>
<keyword evidence="7" id="KW-0934">Plastid</keyword>
<evidence type="ECO:0000256" key="2">
    <source>
        <dbReference type="ARBA" id="ARBA00007805"/>
    </source>
</evidence>
<dbReference type="GO" id="GO:0019240">
    <property type="term" value="P:citrulline biosynthetic process"/>
    <property type="evidence" value="ECO:0000318"/>
    <property type="project" value="GO_Central"/>
</dbReference>
<dbReference type="FunFam" id="3.40.50.1370:FF:000015">
    <property type="entry name" value="ornithine carbamoyltransferase, chloroplastic"/>
    <property type="match status" value="1"/>
</dbReference>
<dbReference type="InterPro" id="IPR006131">
    <property type="entry name" value="Asp_carbamoyltransf_Asp/Orn-bd"/>
</dbReference>
<dbReference type="FunCoup" id="A0A3Q7JD34">
    <property type="interactions" value="1521"/>
</dbReference>
<keyword evidence="6" id="KW-0028">Amino-acid biosynthesis</keyword>
<dbReference type="Pfam" id="PF00185">
    <property type="entry name" value="OTCace"/>
    <property type="match status" value="1"/>
</dbReference>
<dbReference type="GO" id="GO:0004585">
    <property type="term" value="F:ornithine carbamoyltransferase activity"/>
    <property type="evidence" value="ECO:0000318"/>
    <property type="project" value="GO_Central"/>
</dbReference>
<dbReference type="HAMAP" id="MF_01109">
    <property type="entry name" value="OTCase"/>
    <property type="match status" value="1"/>
</dbReference>
<dbReference type="NCBIfam" id="TIGR00658">
    <property type="entry name" value="orni_carb_tr"/>
    <property type="match status" value="1"/>
</dbReference>
<dbReference type="AlphaFoldDB" id="A0A3Q7JD34"/>
<comment type="catalytic activity">
    <reaction evidence="10">
        <text>carbamoyl phosphate + L-ornithine = L-citrulline + phosphate + H(+)</text>
        <dbReference type="Rhea" id="RHEA:19513"/>
        <dbReference type="ChEBI" id="CHEBI:15378"/>
        <dbReference type="ChEBI" id="CHEBI:43474"/>
        <dbReference type="ChEBI" id="CHEBI:46911"/>
        <dbReference type="ChEBI" id="CHEBI:57743"/>
        <dbReference type="ChEBI" id="CHEBI:58228"/>
        <dbReference type="EC" id="2.1.3.3"/>
    </reaction>
</comment>
<evidence type="ECO:0000256" key="3">
    <source>
        <dbReference type="ARBA" id="ARBA00013007"/>
    </source>
</evidence>
<dbReference type="RefSeq" id="XP_004252793.1">
    <property type="nucleotide sequence ID" value="XM_004252745.4"/>
</dbReference>
<name>A0A3Q7JD34_SOLLC</name>
<evidence type="ECO:0000256" key="9">
    <source>
        <dbReference type="ARBA" id="ARBA00022946"/>
    </source>
</evidence>
<dbReference type="SUPFAM" id="SSF53671">
    <property type="entry name" value="Aspartate/ornithine carbamoyltransferase"/>
    <property type="match status" value="1"/>
</dbReference>
<dbReference type="InParanoid" id="A0A3Q7JD34"/>
<evidence type="ECO:0000256" key="5">
    <source>
        <dbReference type="ARBA" id="ARBA00022571"/>
    </source>
</evidence>
<dbReference type="InterPro" id="IPR006130">
    <property type="entry name" value="Asp/Orn_carbamoylTrfase"/>
</dbReference>
<dbReference type="KEGG" id="sly:101246902"/>
<dbReference type="Pfam" id="PF02729">
    <property type="entry name" value="OTCace_N"/>
    <property type="match status" value="1"/>
</dbReference>
<dbReference type="Gene3D" id="3.40.50.1370">
    <property type="entry name" value="Aspartate/ornithine carbamoyltransferase"/>
    <property type="match status" value="2"/>
</dbReference>
<comment type="similarity">
    <text evidence="2">Belongs to the aspartate/ornithine carbamoyltransferase superfamily. OTCase family.</text>
</comment>
<keyword evidence="8 11" id="KW-0808">Transferase</keyword>
<dbReference type="FunFam" id="3.40.50.1370:FF:000008">
    <property type="entry name" value="Ornithine carbamoyltransferase"/>
    <property type="match status" value="1"/>
</dbReference>
<dbReference type="Proteomes" id="UP000004994">
    <property type="component" value="Chromosome 12"/>
</dbReference>
<evidence type="ECO:0000256" key="6">
    <source>
        <dbReference type="ARBA" id="ARBA00022605"/>
    </source>
</evidence>
<dbReference type="OMA" id="DGNNVCN"/>
<feature type="domain" description="Aspartate/ornithine carbamoyltransferase Asp/Orn-binding" evidence="12">
    <location>
        <begin position="224"/>
        <end position="375"/>
    </location>
</feature>
<evidence type="ECO:0000256" key="10">
    <source>
        <dbReference type="ARBA" id="ARBA00048772"/>
    </source>
</evidence>
<evidence type="ECO:0000259" key="13">
    <source>
        <dbReference type="Pfam" id="PF02729"/>
    </source>
</evidence>
<dbReference type="InterPro" id="IPR024904">
    <property type="entry name" value="OTCase_ArgI"/>
</dbReference>
<dbReference type="GO" id="GO:0042450">
    <property type="term" value="P:L-arginine biosynthetic process via ornithine"/>
    <property type="evidence" value="ECO:0000318"/>
    <property type="project" value="GO_Central"/>
</dbReference>
<comment type="subcellular location">
    <subcellularLocation>
        <location evidence="1">Plastid</location>
        <location evidence="1">Chloroplast</location>
    </subcellularLocation>
</comment>
<accession>A0A3Q7JD34</accession>
<evidence type="ECO:0000313" key="15">
    <source>
        <dbReference type="Proteomes" id="UP000004994"/>
    </source>
</evidence>
<feature type="domain" description="Aspartate/ornithine carbamoyltransferase carbamoyl-P binding" evidence="13">
    <location>
        <begin position="77"/>
        <end position="218"/>
    </location>
</feature>
<dbReference type="GO" id="GO:0009507">
    <property type="term" value="C:chloroplast"/>
    <property type="evidence" value="ECO:0007669"/>
    <property type="project" value="UniProtKB-SubCell"/>
</dbReference>
<dbReference type="PaxDb" id="4081-Solyc12g089210.1.1"/>
<dbReference type="InterPro" id="IPR036901">
    <property type="entry name" value="Asp/Orn_carbamoylTrfase_sf"/>
</dbReference>
<dbReference type="Gramene" id="Solyc12g089210.2.1">
    <property type="protein sequence ID" value="Solyc12g089210.2.1"/>
    <property type="gene ID" value="Solyc12g089210.2"/>
</dbReference>
<dbReference type="PRINTS" id="PR00100">
    <property type="entry name" value="AOTCASE"/>
</dbReference>
<dbReference type="InterPro" id="IPR002292">
    <property type="entry name" value="Orn/put_carbamltrans"/>
</dbReference>
<dbReference type="EnsemblPlants" id="Solyc12g089210.2.1">
    <property type="protein sequence ID" value="Solyc12g089210.2.1"/>
    <property type="gene ID" value="Solyc12g089210.2"/>
</dbReference>
<dbReference type="PANTHER" id="PTHR45753">
    <property type="entry name" value="ORNITHINE CARBAMOYLTRANSFERASE, MITOCHONDRIAL"/>
    <property type="match status" value="1"/>
</dbReference>
<evidence type="ECO:0000259" key="12">
    <source>
        <dbReference type="Pfam" id="PF00185"/>
    </source>
</evidence>
<keyword evidence="15" id="KW-1185">Reference proteome</keyword>
<evidence type="ECO:0000256" key="7">
    <source>
        <dbReference type="ARBA" id="ARBA00022640"/>
    </source>
</evidence>
<evidence type="ECO:0000256" key="11">
    <source>
        <dbReference type="RuleBase" id="RU003634"/>
    </source>
</evidence>
<dbReference type="OrthoDB" id="10252326at2759"/>
<dbReference type="STRING" id="4081.A0A3Q7JD34"/>
<gene>
    <name evidence="14" type="primary">LOC101246902</name>
</gene>
<evidence type="ECO:0000313" key="14">
    <source>
        <dbReference type="EnsemblPlants" id="Solyc12g089210.2.1"/>
    </source>
</evidence>
<reference evidence="14" key="2">
    <citation type="submission" date="2019-01" db="UniProtKB">
        <authorList>
            <consortium name="EnsemblPlants"/>
        </authorList>
    </citation>
    <scope>IDENTIFICATION</scope>
    <source>
        <strain evidence="14">cv. Heinz 1706</strain>
    </source>
</reference>
<dbReference type="GeneID" id="101246902"/>
<dbReference type="InterPro" id="IPR006132">
    <property type="entry name" value="Asp/Orn_carbamoyltranf_P-bd"/>
</dbReference>
<evidence type="ECO:0000256" key="8">
    <source>
        <dbReference type="ARBA" id="ARBA00022679"/>
    </source>
</evidence>
<sequence length="379" mass="41823">MAAIFSQLSSLCSPENLSFSSVYTLSHSGKQSSQFSGVISPSPVTFPAIRQRISCQTTSSAAAPSSSVIAKGTANQKDFLHINDFDKATILNILDRAREVKELLKSGERTYLPFKGKTMAMIFAKPSMRTRVSFETGFYLLGGHAIYLGPNDIQMGKREETRDVARVLSRYNDIIMARVFAHQDILDLAKYAIVPVINGLTDYNHPCQIMADALTMIEHVGQLEGTKVVYVGDGNNIVHSWLLLAAVIPFHFVCACPKGFEPDQKTVEKAQQAGVSKIEITNDPKEAVREADVVYADVWASMGQKEEAAHRRQVFQGFQVDEQLMKLAGKKAYFMHCLPAERGVEVTDGVIEAPNSIVFPQAENRMHAQNAIMLHVLGL</sequence>
<keyword evidence="5" id="KW-0055">Arginine biosynthesis</keyword>
<keyword evidence="9" id="KW-0809">Transit peptide</keyword>
<evidence type="ECO:0000256" key="1">
    <source>
        <dbReference type="ARBA" id="ARBA00004229"/>
    </source>
</evidence>
<dbReference type="EC" id="2.1.3.3" evidence="3"/>
<reference evidence="14" key="1">
    <citation type="journal article" date="2012" name="Nature">
        <title>The tomato genome sequence provides insights into fleshy fruit evolution.</title>
        <authorList>
            <consortium name="Tomato Genome Consortium"/>
        </authorList>
    </citation>
    <scope>NUCLEOTIDE SEQUENCE [LARGE SCALE GENOMIC DNA]</scope>
    <source>
        <strain evidence="14">cv. Heinz 1706</strain>
    </source>
</reference>
<dbReference type="NCBIfam" id="NF001986">
    <property type="entry name" value="PRK00779.1"/>
    <property type="match status" value="1"/>
</dbReference>
<proteinExistence type="inferred from homology"/>
<evidence type="ECO:0000256" key="4">
    <source>
        <dbReference type="ARBA" id="ARBA00022528"/>
    </source>
</evidence>
<dbReference type="GO" id="GO:0016597">
    <property type="term" value="F:amino acid binding"/>
    <property type="evidence" value="ECO:0007669"/>
    <property type="project" value="InterPro"/>
</dbReference>
<dbReference type="PANTHER" id="PTHR45753:SF5">
    <property type="entry name" value="ORNITHINE CARBAMOYLTRANSFERASE"/>
    <property type="match status" value="1"/>
</dbReference>
<organism evidence="14">
    <name type="scientific">Solanum lycopersicum</name>
    <name type="common">Tomato</name>
    <name type="synonym">Lycopersicon esculentum</name>
    <dbReference type="NCBI Taxonomy" id="4081"/>
    <lineage>
        <taxon>Eukaryota</taxon>
        <taxon>Viridiplantae</taxon>
        <taxon>Streptophyta</taxon>
        <taxon>Embryophyta</taxon>
        <taxon>Tracheophyta</taxon>
        <taxon>Spermatophyta</taxon>
        <taxon>Magnoliopsida</taxon>
        <taxon>eudicotyledons</taxon>
        <taxon>Gunneridae</taxon>
        <taxon>Pentapetalae</taxon>
        <taxon>asterids</taxon>
        <taxon>lamiids</taxon>
        <taxon>Solanales</taxon>
        <taxon>Solanaceae</taxon>
        <taxon>Solanoideae</taxon>
        <taxon>Solaneae</taxon>
        <taxon>Solanum</taxon>
        <taxon>Solanum subgen. Lycopersicon</taxon>
    </lineage>
</organism>
<protein>
    <recommendedName>
        <fullName evidence="3">ornithine carbamoyltransferase</fullName>
        <ecNumber evidence="3">2.1.3.3</ecNumber>
    </recommendedName>
</protein>
<keyword evidence="4" id="KW-0150">Chloroplast</keyword>
<dbReference type="PRINTS" id="PR00102">
    <property type="entry name" value="OTCASE"/>
</dbReference>